<evidence type="ECO:0000256" key="2">
    <source>
        <dbReference type="SAM" id="SignalP"/>
    </source>
</evidence>
<dbReference type="PANTHER" id="PTHR13844">
    <property type="entry name" value="SWI/SNF-RELATED MATRIX-ASSOCIATED ACTIN-DEPENDENT REGULATOR OF CHROMATIN SUBFAMILY D"/>
    <property type="match status" value="1"/>
</dbReference>
<feature type="domain" description="DM2" evidence="3">
    <location>
        <begin position="525"/>
        <end position="602"/>
    </location>
</feature>
<dbReference type="InterPro" id="IPR019835">
    <property type="entry name" value="SWIB_domain"/>
</dbReference>
<dbReference type="Gene3D" id="1.10.245.10">
    <property type="entry name" value="SWIB/MDM2 domain"/>
    <property type="match status" value="1"/>
</dbReference>
<dbReference type="SMART" id="SM00151">
    <property type="entry name" value="SWIB"/>
    <property type="match status" value="1"/>
</dbReference>
<evidence type="ECO:0000259" key="3">
    <source>
        <dbReference type="PROSITE" id="PS51925"/>
    </source>
</evidence>
<dbReference type="GO" id="GO:0003824">
    <property type="term" value="F:catalytic activity"/>
    <property type="evidence" value="ECO:0007669"/>
    <property type="project" value="InterPro"/>
</dbReference>
<feature type="signal peptide" evidence="2">
    <location>
        <begin position="1"/>
        <end position="23"/>
    </location>
</feature>
<proteinExistence type="predicted"/>
<protein>
    <submittedName>
        <fullName evidence="4">Brahma-associated protein of 60 kDa</fullName>
    </submittedName>
</protein>
<dbReference type="Pfam" id="PF01230">
    <property type="entry name" value="HIT"/>
    <property type="match status" value="1"/>
</dbReference>
<dbReference type="CDD" id="cd01276">
    <property type="entry name" value="PKCI_related"/>
    <property type="match status" value="1"/>
</dbReference>
<feature type="chain" id="PRO_5040337270" evidence="2">
    <location>
        <begin position="24"/>
        <end position="854"/>
    </location>
</feature>
<dbReference type="SUPFAM" id="SSF54197">
    <property type="entry name" value="HIT-like"/>
    <property type="match status" value="1"/>
</dbReference>
<feature type="non-terminal residue" evidence="4">
    <location>
        <position position="1"/>
    </location>
</feature>
<gene>
    <name evidence="4" type="primary">Bap60_0</name>
    <name evidence="4" type="ORF">Bhyg_12452</name>
</gene>
<organism evidence="4 5">
    <name type="scientific">Pseudolycoriella hygida</name>
    <dbReference type="NCBI Taxonomy" id="35572"/>
    <lineage>
        <taxon>Eukaryota</taxon>
        <taxon>Metazoa</taxon>
        <taxon>Ecdysozoa</taxon>
        <taxon>Arthropoda</taxon>
        <taxon>Hexapoda</taxon>
        <taxon>Insecta</taxon>
        <taxon>Pterygota</taxon>
        <taxon>Neoptera</taxon>
        <taxon>Endopterygota</taxon>
        <taxon>Diptera</taxon>
        <taxon>Nematocera</taxon>
        <taxon>Sciaroidea</taxon>
        <taxon>Sciaridae</taxon>
        <taxon>Pseudolycoriella</taxon>
    </lineage>
</organism>
<keyword evidence="2" id="KW-0732">Signal</keyword>
<dbReference type="AlphaFoldDB" id="A0A9Q0RZB4"/>
<dbReference type="EMBL" id="WJQU01000003">
    <property type="protein sequence ID" value="KAJ6639705.1"/>
    <property type="molecule type" value="Genomic_DNA"/>
</dbReference>
<sequence length="854" mass="98424">MKMCGKLKIWLLVVILFLIEASGSKLPNLGSLDDDSDDFEPDSDSLVDESVYWDTVQTLNYGGPFYRDDDARDPDNVGTRLEDDEEWSQIGNLERMTTVEDPDTETEQLQSIEVADTMKRFTFGKRFTDDIKLHIHWLFLRKMKTQDIKVAINYPMLGSVARNLTYITIEMNQTSNALARITGGGIGKHFVSILLEANESATLAADTIFGKILRKEIPCSFIYEDDKCVAFHDINAQAPVHFLVIPRKYIPQLSKAYDCDAELLGHLMLVCRKLAKELGLQNGFRVVINDGIDGVTNKNSTDSFLPSNDNQSRPFDEQSPIIHQCTQSSTNPLKIPTEDAKDESSVPKYNQPTEECLNNEHLPRKFKKLLDECLLKDECDILPEYQVFAGLLERTRKLDAVITRKRRNFQEDVKWPMIETRKLRISVSHTFYSNQSAESAVTSWRLCVQGCLLKHDQTSPYENDRKFTSFFTFLMIELDNDLYGPDNLIEWRRTDTTMETDGFLFERPCNPNINCSIRVCLVLNSQSPQFELDPRLKSLVGSHNQSRSAVISGLWQYIKIHQLQDATENDYFNCDKYLKEAFGCSRMKLAEISERINPLLYPTPQIPIVLKHLISTEDGAECKKTYHVIDVEVEDTILKQRKNNFLLRFNEDEKQIEGLDCKIHEVIDEIKEVQLDREFYLNVAEDPRTFVHRWIIGHYEDNETYIGHLEHKTELYTQPWVKEAVSRYLLSKSVQSDDTTAFEPFDNSNYRLPQHRNIFIDFIESIAQQTIQLAKDAIKILQSRIDELIQGIYEKLFDLQQMGDDTLNAILNDLEKHNSGKSVSSCVENRMDEIKQIISNGREDISRCIQTALV</sequence>
<dbReference type="InterPro" id="IPR031734">
    <property type="entry name" value="MBF2"/>
</dbReference>
<comment type="caution">
    <text evidence="4">The sequence shown here is derived from an EMBL/GenBank/DDBJ whole genome shotgun (WGS) entry which is preliminary data.</text>
</comment>
<evidence type="ECO:0000256" key="1">
    <source>
        <dbReference type="SAM" id="MobiDB-lite"/>
    </source>
</evidence>
<name>A0A9Q0RZB4_9DIPT</name>
<dbReference type="PROSITE" id="PS51925">
    <property type="entry name" value="SWIB_MDM2"/>
    <property type="match status" value="1"/>
</dbReference>
<dbReference type="InterPro" id="IPR036265">
    <property type="entry name" value="HIT-like_sf"/>
</dbReference>
<dbReference type="Gene3D" id="3.30.428.10">
    <property type="entry name" value="HIT-like"/>
    <property type="match status" value="1"/>
</dbReference>
<dbReference type="Pfam" id="PF15868">
    <property type="entry name" value="MBF2"/>
    <property type="match status" value="1"/>
</dbReference>
<dbReference type="InterPro" id="IPR011146">
    <property type="entry name" value="HIT-like"/>
</dbReference>
<dbReference type="Proteomes" id="UP001151699">
    <property type="component" value="Chromosome X"/>
</dbReference>
<evidence type="ECO:0000313" key="5">
    <source>
        <dbReference type="Proteomes" id="UP001151699"/>
    </source>
</evidence>
<dbReference type="Pfam" id="PF02201">
    <property type="entry name" value="SWIB"/>
    <property type="match status" value="1"/>
</dbReference>
<dbReference type="OrthoDB" id="8192785at2759"/>
<dbReference type="SUPFAM" id="SSF47592">
    <property type="entry name" value="SWIB/MDM2 domain"/>
    <property type="match status" value="1"/>
</dbReference>
<evidence type="ECO:0000313" key="4">
    <source>
        <dbReference type="EMBL" id="KAJ6639705.1"/>
    </source>
</evidence>
<feature type="compositionally biased region" description="Basic and acidic residues" evidence="1">
    <location>
        <begin position="336"/>
        <end position="345"/>
    </location>
</feature>
<dbReference type="InterPro" id="IPR003121">
    <property type="entry name" value="SWIB_MDM2_domain"/>
</dbReference>
<feature type="region of interest" description="Disordered" evidence="1">
    <location>
        <begin position="332"/>
        <end position="352"/>
    </location>
</feature>
<accession>A0A9Q0RZB4</accession>
<reference evidence="4" key="1">
    <citation type="submission" date="2022-07" db="EMBL/GenBank/DDBJ databases">
        <authorList>
            <person name="Trinca V."/>
            <person name="Uliana J.V.C."/>
            <person name="Torres T.T."/>
            <person name="Ward R.J."/>
            <person name="Monesi N."/>
        </authorList>
    </citation>
    <scope>NUCLEOTIDE SEQUENCE</scope>
    <source>
        <strain evidence="4">HSMRA1968</strain>
        <tissue evidence="4">Whole embryos</tissue>
    </source>
</reference>
<dbReference type="PRINTS" id="PR00332">
    <property type="entry name" value="HISTRIAD"/>
</dbReference>
<dbReference type="InterPro" id="IPR036885">
    <property type="entry name" value="SWIB_MDM2_dom_sf"/>
</dbReference>
<keyword evidence="5" id="KW-1185">Reference proteome</keyword>
<dbReference type="InterPro" id="IPR001310">
    <property type="entry name" value="Histidine_triad_HIT"/>
</dbReference>